<proteinExistence type="predicted"/>
<dbReference type="AlphaFoldDB" id="A5FZ21"/>
<dbReference type="EMBL" id="CP000697">
    <property type="protein sequence ID" value="ABQ30853.1"/>
    <property type="molecule type" value="Genomic_DNA"/>
</dbReference>
<name>A5FZ21_ACICJ</name>
<dbReference type="RefSeq" id="WP_011942396.1">
    <property type="nucleotide sequence ID" value="NC_009484.1"/>
</dbReference>
<sequence>MPIADLRPTDLPRSPVDAVFRRMIASRDEKIAGLQDRILDLEERLRRQEARHALDAVHAAALARLNAELVWPDGPWPVRAVLPLARLIRRVTRR</sequence>
<keyword evidence="3" id="KW-1185">Reference proteome</keyword>
<dbReference type="Proteomes" id="UP000000245">
    <property type="component" value="Chromosome"/>
</dbReference>
<evidence type="ECO:0000256" key="1">
    <source>
        <dbReference type="SAM" id="Coils"/>
    </source>
</evidence>
<protein>
    <submittedName>
        <fullName evidence="2">Uncharacterized protein</fullName>
    </submittedName>
</protein>
<evidence type="ECO:0000313" key="2">
    <source>
        <dbReference type="EMBL" id="ABQ30853.1"/>
    </source>
</evidence>
<organism evidence="2 3">
    <name type="scientific">Acidiphilium cryptum (strain JF-5)</name>
    <dbReference type="NCBI Taxonomy" id="349163"/>
    <lineage>
        <taxon>Bacteria</taxon>
        <taxon>Pseudomonadati</taxon>
        <taxon>Pseudomonadota</taxon>
        <taxon>Alphaproteobacteria</taxon>
        <taxon>Acetobacterales</taxon>
        <taxon>Acidocellaceae</taxon>
        <taxon>Acidiphilium</taxon>
    </lineage>
</organism>
<feature type="coiled-coil region" evidence="1">
    <location>
        <begin position="24"/>
        <end position="51"/>
    </location>
</feature>
<gene>
    <name evidence="2" type="ordered locus">Acry_1648</name>
</gene>
<keyword evidence="1" id="KW-0175">Coiled coil</keyword>
<reference evidence="2 3" key="1">
    <citation type="submission" date="2007-05" db="EMBL/GenBank/DDBJ databases">
        <title>Complete sequence of chromosome of Acidiphilium cryptum JF-5.</title>
        <authorList>
            <consortium name="US DOE Joint Genome Institute"/>
            <person name="Copeland A."/>
            <person name="Lucas S."/>
            <person name="Lapidus A."/>
            <person name="Barry K."/>
            <person name="Detter J.C."/>
            <person name="Glavina del Rio T."/>
            <person name="Hammon N."/>
            <person name="Israni S."/>
            <person name="Dalin E."/>
            <person name="Tice H."/>
            <person name="Pitluck S."/>
            <person name="Sims D."/>
            <person name="Brettin T."/>
            <person name="Bruce D."/>
            <person name="Han C."/>
            <person name="Schmutz J."/>
            <person name="Larimer F."/>
            <person name="Land M."/>
            <person name="Hauser L."/>
            <person name="Kyrpides N."/>
            <person name="Kim E."/>
            <person name="Magnuson T."/>
            <person name="Richardson P."/>
        </authorList>
    </citation>
    <scope>NUCLEOTIDE SEQUENCE [LARGE SCALE GENOMIC DNA]</scope>
    <source>
        <strain evidence="2 3">JF-5</strain>
    </source>
</reference>
<dbReference type="KEGG" id="acr:Acry_1648"/>
<dbReference type="HOGENOM" id="CLU_2379649_0_0_5"/>
<evidence type="ECO:0000313" key="3">
    <source>
        <dbReference type="Proteomes" id="UP000000245"/>
    </source>
</evidence>
<accession>A5FZ21</accession>